<protein>
    <submittedName>
        <fullName evidence="1">Uncharacterized protein</fullName>
    </submittedName>
</protein>
<proteinExistence type="predicted"/>
<gene>
    <name evidence="1" type="ORF">WA026_000862</name>
</gene>
<dbReference type="EMBL" id="JARQZJ010000121">
    <property type="protein sequence ID" value="KAK9888634.1"/>
    <property type="molecule type" value="Genomic_DNA"/>
</dbReference>
<name>A0AAW1UZW6_9CUCU</name>
<evidence type="ECO:0000313" key="1">
    <source>
        <dbReference type="EMBL" id="KAK9888634.1"/>
    </source>
</evidence>
<accession>A0AAW1UZW6</accession>
<comment type="caution">
    <text evidence="1">The sequence shown here is derived from an EMBL/GenBank/DDBJ whole genome shotgun (WGS) entry which is preliminary data.</text>
</comment>
<dbReference type="Proteomes" id="UP001431783">
    <property type="component" value="Unassembled WGS sequence"/>
</dbReference>
<sequence length="190" mass="20760">MNSAELSTHKIIESKEFNTEPQKIVQDGLNKNISEGILQNLISEDLVNTSQTVKNEKMICSNTNDISNISLDLLNTNLAMCKAEDFPNLTSCTESKDMPNLLLTTVSKSSRKLENSSVISSKPLDIENISNKPSTNTAVEESIILKGNNANDGKSLVPRNTANPAVNIPVSSNTGNTRKKRKRCVIGWAE</sequence>
<dbReference type="AlphaFoldDB" id="A0AAW1UZW6"/>
<keyword evidence="2" id="KW-1185">Reference proteome</keyword>
<reference evidence="1 2" key="1">
    <citation type="submission" date="2023-03" db="EMBL/GenBank/DDBJ databases">
        <title>Genome insight into feeding habits of ladybird beetles.</title>
        <authorList>
            <person name="Li H.-S."/>
            <person name="Huang Y.-H."/>
            <person name="Pang H."/>
        </authorList>
    </citation>
    <scope>NUCLEOTIDE SEQUENCE [LARGE SCALE GENOMIC DNA]</scope>
    <source>
        <strain evidence="1">SYSU_2023b</strain>
        <tissue evidence="1">Whole body</tissue>
    </source>
</reference>
<organism evidence="1 2">
    <name type="scientific">Henosepilachna vigintioctopunctata</name>
    <dbReference type="NCBI Taxonomy" id="420089"/>
    <lineage>
        <taxon>Eukaryota</taxon>
        <taxon>Metazoa</taxon>
        <taxon>Ecdysozoa</taxon>
        <taxon>Arthropoda</taxon>
        <taxon>Hexapoda</taxon>
        <taxon>Insecta</taxon>
        <taxon>Pterygota</taxon>
        <taxon>Neoptera</taxon>
        <taxon>Endopterygota</taxon>
        <taxon>Coleoptera</taxon>
        <taxon>Polyphaga</taxon>
        <taxon>Cucujiformia</taxon>
        <taxon>Coccinelloidea</taxon>
        <taxon>Coccinellidae</taxon>
        <taxon>Epilachninae</taxon>
        <taxon>Epilachnini</taxon>
        <taxon>Henosepilachna</taxon>
    </lineage>
</organism>
<evidence type="ECO:0000313" key="2">
    <source>
        <dbReference type="Proteomes" id="UP001431783"/>
    </source>
</evidence>